<evidence type="ECO:0000256" key="3">
    <source>
        <dbReference type="ARBA" id="ARBA00008741"/>
    </source>
</evidence>
<dbReference type="InterPro" id="IPR007078">
    <property type="entry name" value="Haem_export_protD_CcmD"/>
</dbReference>
<dbReference type="PANTHER" id="PTHR37531:SF1">
    <property type="entry name" value="HEME EXPORTER PROTEIN D"/>
    <property type="match status" value="1"/>
</dbReference>
<keyword evidence="8 12" id="KW-0812">Transmembrane</keyword>
<evidence type="ECO:0000256" key="1">
    <source>
        <dbReference type="ARBA" id="ARBA00002442"/>
    </source>
</evidence>
<evidence type="ECO:0000256" key="9">
    <source>
        <dbReference type="ARBA" id="ARBA00022748"/>
    </source>
</evidence>
<protein>
    <recommendedName>
        <fullName evidence="4 12">Heme exporter protein D</fullName>
    </recommendedName>
</protein>
<keyword evidence="15" id="KW-1185">Reference proteome</keyword>
<dbReference type="Proteomes" id="UP001621714">
    <property type="component" value="Unassembled WGS sequence"/>
</dbReference>
<evidence type="ECO:0000313" key="15">
    <source>
        <dbReference type="Proteomes" id="UP001621714"/>
    </source>
</evidence>
<evidence type="ECO:0000256" key="2">
    <source>
        <dbReference type="ARBA" id="ARBA00004377"/>
    </source>
</evidence>
<keyword evidence="7 12" id="KW-0997">Cell inner membrane</keyword>
<evidence type="ECO:0000256" key="5">
    <source>
        <dbReference type="ARBA" id="ARBA00022448"/>
    </source>
</evidence>
<evidence type="ECO:0000313" key="14">
    <source>
        <dbReference type="EMBL" id="MFK7159789.1"/>
    </source>
</evidence>
<feature type="transmembrane region" description="Helical" evidence="12">
    <location>
        <begin position="20"/>
        <end position="43"/>
    </location>
</feature>
<sequence length="81" mass="9320">MDFWFQSAAEFFHMGGHAIYVWSAYLITFVLMALNIGVPWMLYRAQKQRLARQLRREHTFAASTTTPVSPSAEALRSSQSH</sequence>
<comment type="subcellular location">
    <subcellularLocation>
        <location evidence="2 12">Cell inner membrane</location>
        <topology evidence="2 12">Single-pass membrane protein</topology>
    </subcellularLocation>
</comment>
<evidence type="ECO:0000256" key="13">
    <source>
        <dbReference type="SAM" id="MobiDB-lite"/>
    </source>
</evidence>
<dbReference type="NCBIfam" id="TIGR03141">
    <property type="entry name" value="cytochro_ccmD"/>
    <property type="match status" value="1"/>
</dbReference>
<accession>A0ABW8PV63</accession>
<dbReference type="EMBL" id="JBANFI010000001">
    <property type="protein sequence ID" value="MFK7159789.1"/>
    <property type="molecule type" value="Genomic_DNA"/>
</dbReference>
<comment type="caution">
    <text evidence="14">The sequence shown here is derived from an EMBL/GenBank/DDBJ whole genome shotgun (WGS) entry which is preliminary data.</text>
</comment>
<evidence type="ECO:0000256" key="12">
    <source>
        <dbReference type="RuleBase" id="RU363101"/>
    </source>
</evidence>
<name>A0ABW8PV63_9GAMM</name>
<evidence type="ECO:0000256" key="11">
    <source>
        <dbReference type="ARBA" id="ARBA00023136"/>
    </source>
</evidence>
<proteinExistence type="inferred from homology"/>
<keyword evidence="6 12" id="KW-1003">Cell membrane</keyword>
<gene>
    <name evidence="14" type="primary">ccmD</name>
    <name evidence="14" type="ORF">V6U78_01880</name>
</gene>
<keyword evidence="5 12" id="KW-0813">Transport</keyword>
<reference evidence="14 15" key="1">
    <citation type="submission" date="2024-02" db="EMBL/GenBank/DDBJ databases">
        <title>Marinospirillum sp. MEB 164 isolated from Lonar lake sediment.</title>
        <authorList>
            <person name="Joshi A."/>
            <person name="Thite S."/>
        </authorList>
    </citation>
    <scope>NUCLEOTIDE SEQUENCE [LARGE SCALE GENOMIC DNA]</scope>
    <source>
        <strain evidence="14 15">MEB164</strain>
    </source>
</reference>
<evidence type="ECO:0000256" key="8">
    <source>
        <dbReference type="ARBA" id="ARBA00022692"/>
    </source>
</evidence>
<feature type="region of interest" description="Disordered" evidence="13">
    <location>
        <begin position="60"/>
        <end position="81"/>
    </location>
</feature>
<dbReference type="RefSeq" id="WP_405336619.1">
    <property type="nucleotide sequence ID" value="NZ_JBANFI010000001.1"/>
</dbReference>
<evidence type="ECO:0000256" key="6">
    <source>
        <dbReference type="ARBA" id="ARBA00022475"/>
    </source>
</evidence>
<evidence type="ECO:0000256" key="7">
    <source>
        <dbReference type="ARBA" id="ARBA00022519"/>
    </source>
</evidence>
<keyword evidence="11 12" id="KW-0472">Membrane</keyword>
<comment type="function">
    <text evidence="1 12">Required for the export of heme to the periplasm for the biogenesis of c-type cytochromes.</text>
</comment>
<evidence type="ECO:0000256" key="10">
    <source>
        <dbReference type="ARBA" id="ARBA00022989"/>
    </source>
</evidence>
<evidence type="ECO:0000256" key="4">
    <source>
        <dbReference type="ARBA" id="ARBA00016461"/>
    </source>
</evidence>
<organism evidence="14 15">
    <name type="scientific">Marinospirillum alkalitolerans</name>
    <dbReference type="NCBI Taxonomy" id="3123374"/>
    <lineage>
        <taxon>Bacteria</taxon>
        <taxon>Pseudomonadati</taxon>
        <taxon>Pseudomonadota</taxon>
        <taxon>Gammaproteobacteria</taxon>
        <taxon>Oceanospirillales</taxon>
        <taxon>Oceanospirillaceae</taxon>
        <taxon>Marinospirillum</taxon>
    </lineage>
</organism>
<dbReference type="PANTHER" id="PTHR37531">
    <property type="entry name" value="HEME EXPORTER PROTEIN D"/>
    <property type="match status" value="1"/>
</dbReference>
<comment type="similarity">
    <text evidence="3 12">Belongs to the CcmD/CycX/HelD family.</text>
</comment>
<dbReference type="Pfam" id="PF04995">
    <property type="entry name" value="CcmD"/>
    <property type="match status" value="1"/>
</dbReference>
<keyword evidence="10 12" id="KW-1133">Transmembrane helix</keyword>
<dbReference type="InterPro" id="IPR052075">
    <property type="entry name" value="Heme_exporter_D"/>
</dbReference>
<keyword evidence="9 12" id="KW-0201">Cytochrome c-type biogenesis</keyword>